<dbReference type="AlphaFoldDB" id="A0A6A7BCL3"/>
<keyword evidence="2" id="KW-1185">Reference proteome</keyword>
<reference evidence="1" key="1">
    <citation type="submission" date="2020-01" db="EMBL/GenBank/DDBJ databases">
        <authorList>
            <consortium name="DOE Joint Genome Institute"/>
            <person name="Haridas S."/>
            <person name="Albert R."/>
            <person name="Binder M."/>
            <person name="Bloem J."/>
            <person name="Labutti K."/>
            <person name="Salamov A."/>
            <person name="Andreopoulos B."/>
            <person name="Baker S.E."/>
            <person name="Barry K."/>
            <person name="Bills G."/>
            <person name="Bluhm B.H."/>
            <person name="Cannon C."/>
            <person name="Castanera R."/>
            <person name="Culley D.E."/>
            <person name="Daum C."/>
            <person name="Ezra D."/>
            <person name="Gonzalez J.B."/>
            <person name="Henrissat B."/>
            <person name="Kuo A."/>
            <person name="Liang C."/>
            <person name="Lipzen A."/>
            <person name="Lutzoni F."/>
            <person name="Magnuson J."/>
            <person name="Mondo S."/>
            <person name="Nolan M."/>
            <person name="Ohm R."/>
            <person name="Pangilinan J."/>
            <person name="Park H.-J."/>
            <person name="Ramirez L."/>
            <person name="Alfaro M."/>
            <person name="Sun H."/>
            <person name="Tritt A."/>
            <person name="Yoshinaga Y."/>
            <person name="Zwiers L.-H."/>
            <person name="Turgeon B.G."/>
            <person name="Goodwin S.B."/>
            <person name="Spatafora J.W."/>
            <person name="Crous P.W."/>
            <person name="Grigoriev I.V."/>
        </authorList>
    </citation>
    <scope>NUCLEOTIDE SEQUENCE</scope>
    <source>
        <strain evidence="1">IPT5</strain>
    </source>
</reference>
<gene>
    <name evidence="1" type="ORF">T440DRAFT_467336</name>
</gene>
<accession>A0A6A7BCL3</accession>
<dbReference type="Proteomes" id="UP000799423">
    <property type="component" value="Unassembled WGS sequence"/>
</dbReference>
<evidence type="ECO:0000313" key="1">
    <source>
        <dbReference type="EMBL" id="KAF2852099.1"/>
    </source>
</evidence>
<proteinExistence type="predicted"/>
<dbReference type="OrthoDB" id="4834691at2759"/>
<organism evidence="1 2">
    <name type="scientific">Plenodomus tracheiphilus IPT5</name>
    <dbReference type="NCBI Taxonomy" id="1408161"/>
    <lineage>
        <taxon>Eukaryota</taxon>
        <taxon>Fungi</taxon>
        <taxon>Dikarya</taxon>
        <taxon>Ascomycota</taxon>
        <taxon>Pezizomycotina</taxon>
        <taxon>Dothideomycetes</taxon>
        <taxon>Pleosporomycetidae</taxon>
        <taxon>Pleosporales</taxon>
        <taxon>Pleosporineae</taxon>
        <taxon>Leptosphaeriaceae</taxon>
        <taxon>Plenodomus</taxon>
    </lineage>
</organism>
<evidence type="ECO:0000313" key="2">
    <source>
        <dbReference type="Proteomes" id="UP000799423"/>
    </source>
</evidence>
<sequence length="83" mass="8714">MKSAGFEAVDWSDGKSPELKTVRLITAFPRAKATSSDSNGVAVANGVDSKLSNGAEIAANVKTVLETVVYKTVGDQDIHADVY</sequence>
<dbReference type="EMBL" id="MU006300">
    <property type="protein sequence ID" value="KAF2852099.1"/>
    <property type="molecule type" value="Genomic_DNA"/>
</dbReference>
<protein>
    <submittedName>
        <fullName evidence="1">Uncharacterized protein</fullName>
    </submittedName>
</protein>
<name>A0A6A7BCL3_9PLEO</name>